<dbReference type="EMBL" id="JACRIW010000019">
    <property type="protein sequence ID" value="MBI5168276.1"/>
    <property type="molecule type" value="Genomic_DNA"/>
</dbReference>
<dbReference type="SUPFAM" id="SSF50939">
    <property type="entry name" value="Sialidases"/>
    <property type="match status" value="3"/>
</dbReference>
<dbReference type="InterPro" id="IPR025965">
    <property type="entry name" value="FlgD/Vpr_Ig-like"/>
</dbReference>
<organism evidence="3 4">
    <name type="scientific">Eiseniibacteriota bacterium</name>
    <dbReference type="NCBI Taxonomy" id="2212470"/>
    <lineage>
        <taxon>Bacteria</taxon>
        <taxon>Candidatus Eiseniibacteriota</taxon>
    </lineage>
</organism>
<dbReference type="Proteomes" id="UP000696931">
    <property type="component" value="Unassembled WGS sequence"/>
</dbReference>
<dbReference type="Gene3D" id="2.60.40.4070">
    <property type="match status" value="1"/>
</dbReference>
<sequence>MPRRLLTALYLSCLCAALVALVLRAPRTLVVDGEVARETGAEEHEAEAKTLPSDWFYAQRANADGSFPQDAYLAALDHASFERSQSLVTSAGVPWTPVGPFNVGGRVTAVAAEPGGATVYLGAADGGVWKSTNVGVNWSCVTDRAPISSVGALALDPNDGYTLWCGTGESNGSVDSYDGNGVWRSKDGGVTWKHMGLTATGRISAVAVDPANPQIVYVGAMGRQFSTTPERGFYRSTDGGASWTRTLYVSDSTGVCDIAVNPVHPETVYCATWERVRRNTYRRAYGPECGIWRSADHGATWTRLSTGLPVPSDNVGRIGLAIAPSRPSTVYAQIGRGSSGGYLGLGLYRSLDGGTTWTQRNTSAVFTNAFGGFCWYFGEIGVDPVNPDRVYAMGVSFLRSDDAGATWTDFTGLMHVDQHALWIDPTNANRMYVGNDGGFWFTSGGPPFTQSLDLPITQFYGGEVDPTDATRIFGGAQDNGTNMTSAGDPYGWFDILGGDGFQVLVDPVTPNVVFSEYQYCSNKLGFMRSTSGGPGGGTTNGWVASDRFGWNSPIAMSPTNHNTLLAGSQFVYRSVDNGLNWTKISPDLSSVPGGLLVYGCLTTLDVSKPAPTVYYAGTDDARVWHTINGGGAWTDISAGLPKRWVTRVVADPVNSQVVYVTLSGYASDDQSAMIYRSTDRGTTWTNISGNLPNVPANDLVVDPTDTNRLYLATDLGVWTTKNLGSTWYEVGDGLPLTSVADLVLHASTRQLFAFTHGRSAWSLALSALPVSAPESGPAAALQLAAPRPNPAREGARIALEMPRAGAAQVVIYDVIGRRVSTLHEGALGAGRHEFAWSRRDDRGVRASAGVYFVRATSGGATRTRRLVVTD</sequence>
<name>A0A933SB96_UNCEI</name>
<feature type="domain" description="FlgD/Vpr Ig-like" evidence="2">
    <location>
        <begin position="796"/>
        <end position="857"/>
    </location>
</feature>
<gene>
    <name evidence="3" type="ORF">HZA61_02185</name>
</gene>
<dbReference type="CDD" id="cd15482">
    <property type="entry name" value="Sialidase_non-viral"/>
    <property type="match status" value="2"/>
</dbReference>
<evidence type="ECO:0000259" key="2">
    <source>
        <dbReference type="Pfam" id="PF13860"/>
    </source>
</evidence>
<dbReference type="InterPro" id="IPR015943">
    <property type="entry name" value="WD40/YVTN_repeat-like_dom_sf"/>
</dbReference>
<feature type="chain" id="PRO_5037412289" evidence="1">
    <location>
        <begin position="26"/>
        <end position="870"/>
    </location>
</feature>
<evidence type="ECO:0000313" key="3">
    <source>
        <dbReference type="EMBL" id="MBI5168276.1"/>
    </source>
</evidence>
<dbReference type="NCBIfam" id="TIGR04183">
    <property type="entry name" value="Por_Secre_tail"/>
    <property type="match status" value="1"/>
</dbReference>
<comment type="caution">
    <text evidence="3">The sequence shown here is derived from an EMBL/GenBank/DDBJ whole genome shotgun (WGS) entry which is preliminary data.</text>
</comment>
<dbReference type="Gene3D" id="2.130.10.10">
    <property type="entry name" value="YVTN repeat-like/Quinoprotein amine dehydrogenase"/>
    <property type="match status" value="5"/>
</dbReference>
<dbReference type="GO" id="GO:0010411">
    <property type="term" value="P:xyloglucan metabolic process"/>
    <property type="evidence" value="ECO:0007669"/>
    <property type="project" value="TreeGrafter"/>
</dbReference>
<dbReference type="PANTHER" id="PTHR43739">
    <property type="entry name" value="XYLOGLUCANASE (EUROFUNG)"/>
    <property type="match status" value="1"/>
</dbReference>
<feature type="signal peptide" evidence="1">
    <location>
        <begin position="1"/>
        <end position="25"/>
    </location>
</feature>
<proteinExistence type="predicted"/>
<dbReference type="InterPro" id="IPR052025">
    <property type="entry name" value="Xyloglucanase_GH74"/>
</dbReference>
<evidence type="ECO:0000313" key="4">
    <source>
        <dbReference type="Proteomes" id="UP000696931"/>
    </source>
</evidence>
<dbReference type="AlphaFoldDB" id="A0A933SB96"/>
<reference evidence="3" key="1">
    <citation type="submission" date="2020-07" db="EMBL/GenBank/DDBJ databases">
        <title>Huge and variable diversity of episymbiotic CPR bacteria and DPANN archaea in groundwater ecosystems.</title>
        <authorList>
            <person name="He C.Y."/>
            <person name="Keren R."/>
            <person name="Whittaker M."/>
            <person name="Farag I.F."/>
            <person name="Doudna J."/>
            <person name="Cate J.H.D."/>
            <person name="Banfield J.F."/>
        </authorList>
    </citation>
    <scope>NUCLEOTIDE SEQUENCE</scope>
    <source>
        <strain evidence="3">NC_groundwater_1813_Pr3_B-0.1um_71_17</strain>
    </source>
</reference>
<dbReference type="Pfam" id="PF13860">
    <property type="entry name" value="FlgD_ig"/>
    <property type="match status" value="1"/>
</dbReference>
<dbReference type="PANTHER" id="PTHR43739:SF5">
    <property type="entry name" value="EXO-ALPHA-SIALIDASE"/>
    <property type="match status" value="1"/>
</dbReference>
<accession>A0A933SB96</accession>
<protein>
    <submittedName>
        <fullName evidence="3">T9SS type A sorting domain-containing protein</fullName>
    </submittedName>
</protein>
<keyword evidence="1" id="KW-0732">Signal</keyword>
<dbReference type="InterPro" id="IPR026444">
    <property type="entry name" value="Secre_tail"/>
</dbReference>
<dbReference type="InterPro" id="IPR036278">
    <property type="entry name" value="Sialidase_sf"/>
</dbReference>
<evidence type="ECO:0000256" key="1">
    <source>
        <dbReference type="SAM" id="SignalP"/>
    </source>
</evidence>